<name>A0A368DRD0_9PROT</name>
<dbReference type="PANTHER" id="PTHR23513:SF9">
    <property type="entry name" value="ENTEROBACTIN EXPORTER ENTS"/>
    <property type="match status" value="1"/>
</dbReference>
<evidence type="ECO:0000256" key="3">
    <source>
        <dbReference type="ARBA" id="ARBA00022475"/>
    </source>
</evidence>
<feature type="transmembrane region" description="Helical" evidence="7">
    <location>
        <begin position="79"/>
        <end position="99"/>
    </location>
</feature>
<proteinExistence type="predicted"/>
<protein>
    <submittedName>
        <fullName evidence="9">MFS transporter</fullName>
    </submittedName>
</protein>
<keyword evidence="6 7" id="KW-0472">Membrane</keyword>
<dbReference type="AlphaFoldDB" id="A0A368DRD0"/>
<comment type="caution">
    <text evidence="9">The sequence shown here is derived from an EMBL/GenBank/DDBJ whole genome shotgun (WGS) entry which is preliminary data.</text>
</comment>
<evidence type="ECO:0000259" key="8">
    <source>
        <dbReference type="PROSITE" id="PS50850"/>
    </source>
</evidence>
<evidence type="ECO:0000256" key="7">
    <source>
        <dbReference type="SAM" id="Phobius"/>
    </source>
</evidence>
<dbReference type="Proteomes" id="UP000253570">
    <property type="component" value="Unassembled WGS sequence"/>
</dbReference>
<keyword evidence="2" id="KW-0813">Transport</keyword>
<dbReference type="Pfam" id="PF05977">
    <property type="entry name" value="MFS_3"/>
    <property type="match status" value="1"/>
</dbReference>
<dbReference type="GO" id="GO:0022857">
    <property type="term" value="F:transmembrane transporter activity"/>
    <property type="evidence" value="ECO:0007669"/>
    <property type="project" value="InterPro"/>
</dbReference>
<evidence type="ECO:0000256" key="2">
    <source>
        <dbReference type="ARBA" id="ARBA00022448"/>
    </source>
</evidence>
<keyword evidence="5 7" id="KW-1133">Transmembrane helix</keyword>
<reference evidence="9 10" key="1">
    <citation type="journal article" date="2018" name="Microbiome">
        <title>Fine metagenomic profile of the Mediterranean stratified and mixed water columns revealed by assembly and recruitment.</title>
        <authorList>
            <person name="Haro-Moreno J.M."/>
            <person name="Lopez-Perez M."/>
            <person name="De La Torre J.R."/>
            <person name="Picazo A."/>
            <person name="Camacho A."/>
            <person name="Rodriguez-Valera F."/>
        </authorList>
    </citation>
    <scope>NUCLEOTIDE SEQUENCE [LARGE SCALE GENOMIC DNA]</scope>
    <source>
        <strain evidence="9">MED-G57</strain>
    </source>
</reference>
<dbReference type="InterPro" id="IPR036259">
    <property type="entry name" value="MFS_trans_sf"/>
</dbReference>
<dbReference type="SUPFAM" id="SSF103473">
    <property type="entry name" value="MFS general substrate transporter"/>
    <property type="match status" value="1"/>
</dbReference>
<accession>A0A368DRD0</accession>
<dbReference type="InterPro" id="IPR020846">
    <property type="entry name" value="MFS_dom"/>
</dbReference>
<evidence type="ECO:0000313" key="10">
    <source>
        <dbReference type="Proteomes" id="UP000253570"/>
    </source>
</evidence>
<feature type="transmembrane region" description="Helical" evidence="7">
    <location>
        <begin position="173"/>
        <end position="195"/>
    </location>
</feature>
<feature type="transmembrane region" description="Helical" evidence="7">
    <location>
        <begin position="105"/>
        <end position="123"/>
    </location>
</feature>
<dbReference type="CDD" id="cd06173">
    <property type="entry name" value="MFS_MefA_like"/>
    <property type="match status" value="1"/>
</dbReference>
<dbReference type="PANTHER" id="PTHR23513">
    <property type="entry name" value="INTEGRAL MEMBRANE EFFLUX PROTEIN-RELATED"/>
    <property type="match status" value="1"/>
</dbReference>
<evidence type="ECO:0000313" key="9">
    <source>
        <dbReference type="EMBL" id="RCL74387.1"/>
    </source>
</evidence>
<feature type="domain" description="Major facilitator superfamily (MFS) profile" evidence="8">
    <location>
        <begin position="1"/>
        <end position="400"/>
    </location>
</feature>
<evidence type="ECO:0000256" key="1">
    <source>
        <dbReference type="ARBA" id="ARBA00004651"/>
    </source>
</evidence>
<evidence type="ECO:0000256" key="4">
    <source>
        <dbReference type="ARBA" id="ARBA00022692"/>
    </source>
</evidence>
<keyword evidence="3" id="KW-1003">Cell membrane</keyword>
<feature type="transmembrane region" description="Helical" evidence="7">
    <location>
        <begin position="288"/>
        <end position="319"/>
    </location>
</feature>
<gene>
    <name evidence="9" type="ORF">DBW71_01285</name>
</gene>
<feature type="transmembrane region" description="Helical" evidence="7">
    <location>
        <begin position="371"/>
        <end position="396"/>
    </location>
</feature>
<feature type="transmembrane region" description="Helical" evidence="7">
    <location>
        <begin position="46"/>
        <end position="67"/>
    </location>
</feature>
<organism evidence="9 10">
    <name type="scientific">PS1 clade bacterium</name>
    <dbReference type="NCBI Taxonomy" id="2175152"/>
    <lineage>
        <taxon>Bacteria</taxon>
        <taxon>Pseudomonadati</taxon>
        <taxon>Pseudomonadota</taxon>
        <taxon>Alphaproteobacteria</taxon>
        <taxon>PS1 clade</taxon>
    </lineage>
</organism>
<feature type="transmembrane region" description="Helical" evidence="7">
    <location>
        <begin position="144"/>
        <end position="167"/>
    </location>
</feature>
<evidence type="ECO:0000256" key="5">
    <source>
        <dbReference type="ARBA" id="ARBA00022989"/>
    </source>
</evidence>
<feature type="transmembrane region" description="Helical" evidence="7">
    <location>
        <begin position="259"/>
        <end position="276"/>
    </location>
</feature>
<sequence>MRKLTDSILYNRNLLKFICLTWFSHFALKIISLTVGWQIYTETGSPLALGLIGLIQFAPQFFLILPAGVLADKYNRRHILIVCNLVQIFVAGFLLYYSIYSIGKVSIIPIYLILIVHGIAMSFEGPSTFAILPNLVKPEIFPRAVHYVNFFEEFGSLFGPIIAGILIAYIDKWVYLVALLSFVISTLSAISLPNIENGIKEIKRITVKVLLSGFVYVWKSKIVLGTMAIDIVAMLFSSIMGMLPIFAIDILNIGPEGLGILRATPSIGALFAAIVLSQLTSIKYPGRVLIYSIIVFGCATITFSLSTSLWISLFALFIYGAADMVSMNIRQIIVQLVTPNNMRGRVMSVHSVITTGSNELGDFRAGLSATLIGTIPAIMVGGILTVSLSVIWWYLFPGLKEVKDIKDLNK</sequence>
<dbReference type="GO" id="GO:0005886">
    <property type="term" value="C:plasma membrane"/>
    <property type="evidence" value="ECO:0007669"/>
    <property type="project" value="UniProtKB-SubCell"/>
</dbReference>
<feature type="transmembrane region" description="Helical" evidence="7">
    <location>
        <begin position="20"/>
        <end position="40"/>
    </location>
</feature>
<dbReference type="EMBL" id="QOQD01000002">
    <property type="protein sequence ID" value="RCL74387.1"/>
    <property type="molecule type" value="Genomic_DNA"/>
</dbReference>
<evidence type="ECO:0000256" key="6">
    <source>
        <dbReference type="ARBA" id="ARBA00023136"/>
    </source>
</evidence>
<keyword evidence="4 7" id="KW-0812">Transmembrane</keyword>
<dbReference type="PROSITE" id="PS50850">
    <property type="entry name" value="MFS"/>
    <property type="match status" value="1"/>
</dbReference>
<dbReference type="InterPro" id="IPR010290">
    <property type="entry name" value="TM_effector"/>
</dbReference>
<dbReference type="Gene3D" id="1.20.1250.20">
    <property type="entry name" value="MFS general substrate transporter like domains"/>
    <property type="match status" value="2"/>
</dbReference>
<feature type="transmembrane region" description="Helical" evidence="7">
    <location>
        <begin position="222"/>
        <end position="247"/>
    </location>
</feature>
<comment type="subcellular location">
    <subcellularLocation>
        <location evidence="1">Cell membrane</location>
        <topology evidence="1">Multi-pass membrane protein</topology>
    </subcellularLocation>
</comment>